<evidence type="ECO:0000259" key="12">
    <source>
        <dbReference type="PROSITE" id="PS50011"/>
    </source>
</evidence>
<keyword evidence="6 9" id="KW-0067">ATP-binding</keyword>
<keyword evidence="5" id="KW-0418">Kinase</keyword>
<feature type="domain" description="PH" evidence="11">
    <location>
        <begin position="18"/>
        <end position="151"/>
    </location>
</feature>
<name>A0AAE0F9D7_9CHLO</name>
<accession>A0AAE0F9D7</accession>
<dbReference type="InterPro" id="IPR011009">
    <property type="entry name" value="Kinase-like_dom_sf"/>
</dbReference>
<dbReference type="GO" id="GO:0005524">
    <property type="term" value="F:ATP binding"/>
    <property type="evidence" value="ECO:0007669"/>
    <property type="project" value="UniProtKB-UniRule"/>
</dbReference>
<evidence type="ECO:0000256" key="8">
    <source>
        <dbReference type="ARBA" id="ARBA00024113"/>
    </source>
</evidence>
<dbReference type="InterPro" id="IPR000719">
    <property type="entry name" value="Prot_kinase_dom"/>
</dbReference>
<keyword evidence="7" id="KW-0460">Magnesium</keyword>
<dbReference type="CDD" id="cd00038">
    <property type="entry name" value="CAP_ED"/>
    <property type="match status" value="2"/>
</dbReference>
<comment type="cofactor">
    <cofactor evidence="1">
        <name>Mg(2+)</name>
        <dbReference type="ChEBI" id="CHEBI:18420"/>
    </cofactor>
</comment>
<dbReference type="GO" id="GO:0004691">
    <property type="term" value="F:cAMP-dependent protein kinase activity"/>
    <property type="evidence" value="ECO:0007669"/>
    <property type="project" value="TreeGrafter"/>
</dbReference>
<dbReference type="SUPFAM" id="SSF56112">
    <property type="entry name" value="Protein kinase-like (PK-like)"/>
    <property type="match status" value="1"/>
</dbReference>
<dbReference type="Pfam" id="PF00027">
    <property type="entry name" value="cNMP_binding"/>
    <property type="match status" value="2"/>
</dbReference>
<feature type="domain" description="Cyclic nucleotide-binding" evidence="13">
    <location>
        <begin position="541"/>
        <end position="627"/>
    </location>
</feature>
<feature type="region of interest" description="Disordered" evidence="10">
    <location>
        <begin position="464"/>
        <end position="494"/>
    </location>
</feature>
<evidence type="ECO:0000256" key="10">
    <source>
        <dbReference type="SAM" id="MobiDB-lite"/>
    </source>
</evidence>
<dbReference type="InterPro" id="IPR014710">
    <property type="entry name" value="RmlC-like_jellyroll"/>
</dbReference>
<evidence type="ECO:0000256" key="5">
    <source>
        <dbReference type="ARBA" id="ARBA00022777"/>
    </source>
</evidence>
<dbReference type="SMART" id="SM00233">
    <property type="entry name" value="PH"/>
    <property type="match status" value="1"/>
</dbReference>
<dbReference type="PROSITE" id="PS50042">
    <property type="entry name" value="CNMP_BINDING_3"/>
    <property type="match status" value="2"/>
</dbReference>
<keyword evidence="15" id="KW-1185">Reference proteome</keyword>
<evidence type="ECO:0000259" key="13">
    <source>
        <dbReference type="PROSITE" id="PS50042"/>
    </source>
</evidence>
<dbReference type="PROSITE" id="PS50003">
    <property type="entry name" value="PH_DOMAIN"/>
    <property type="match status" value="1"/>
</dbReference>
<dbReference type="PROSITE" id="PS00107">
    <property type="entry name" value="PROTEIN_KINASE_ATP"/>
    <property type="match status" value="1"/>
</dbReference>
<feature type="compositionally biased region" description="Low complexity" evidence="10">
    <location>
        <begin position="213"/>
        <end position="223"/>
    </location>
</feature>
<feature type="region of interest" description="Disordered" evidence="10">
    <location>
        <begin position="311"/>
        <end position="344"/>
    </location>
</feature>
<feature type="region of interest" description="Disordered" evidence="10">
    <location>
        <begin position="206"/>
        <end position="227"/>
    </location>
</feature>
<comment type="caution">
    <text evidence="14">The sequence shown here is derived from an EMBL/GenBank/DDBJ whole genome shotgun (WGS) entry which is preliminary data.</text>
</comment>
<dbReference type="PROSITE" id="PS50011">
    <property type="entry name" value="PROTEIN_KINASE_DOM"/>
    <property type="match status" value="1"/>
</dbReference>
<dbReference type="InterPro" id="IPR011993">
    <property type="entry name" value="PH-like_dom_sf"/>
</dbReference>
<dbReference type="InterPro" id="IPR018490">
    <property type="entry name" value="cNMP-bd_dom_sf"/>
</dbReference>
<evidence type="ECO:0000313" key="14">
    <source>
        <dbReference type="EMBL" id="KAK3255477.1"/>
    </source>
</evidence>
<dbReference type="Proteomes" id="UP001190700">
    <property type="component" value="Unassembled WGS sequence"/>
</dbReference>
<dbReference type="SUPFAM" id="SSF50729">
    <property type="entry name" value="PH domain-like"/>
    <property type="match status" value="1"/>
</dbReference>
<dbReference type="InterPro" id="IPR017441">
    <property type="entry name" value="Protein_kinase_ATP_BS"/>
</dbReference>
<evidence type="ECO:0000256" key="1">
    <source>
        <dbReference type="ARBA" id="ARBA00001946"/>
    </source>
</evidence>
<organism evidence="14 15">
    <name type="scientific">Cymbomonas tetramitiformis</name>
    <dbReference type="NCBI Taxonomy" id="36881"/>
    <lineage>
        <taxon>Eukaryota</taxon>
        <taxon>Viridiplantae</taxon>
        <taxon>Chlorophyta</taxon>
        <taxon>Pyramimonadophyceae</taxon>
        <taxon>Pyramimonadales</taxon>
        <taxon>Pyramimonadaceae</taxon>
        <taxon>Cymbomonas</taxon>
    </lineage>
</organism>
<proteinExistence type="predicted"/>
<dbReference type="GO" id="GO:0005952">
    <property type="term" value="C:cAMP-dependent protein kinase complex"/>
    <property type="evidence" value="ECO:0007669"/>
    <property type="project" value="TreeGrafter"/>
</dbReference>
<dbReference type="Gene3D" id="3.30.200.20">
    <property type="entry name" value="Phosphorylase Kinase, domain 1"/>
    <property type="match status" value="1"/>
</dbReference>
<evidence type="ECO:0000256" key="3">
    <source>
        <dbReference type="ARBA" id="ARBA00022679"/>
    </source>
</evidence>
<feature type="domain" description="Cyclic nucleotide-binding" evidence="13">
    <location>
        <begin position="418"/>
        <end position="519"/>
    </location>
</feature>
<keyword evidence="4 9" id="KW-0547">Nucleotide-binding</keyword>
<dbReference type="Pfam" id="PF00169">
    <property type="entry name" value="PH"/>
    <property type="match status" value="1"/>
</dbReference>
<dbReference type="SMART" id="SM00100">
    <property type="entry name" value="cNMP"/>
    <property type="match status" value="3"/>
</dbReference>
<evidence type="ECO:0000256" key="2">
    <source>
        <dbReference type="ARBA" id="ARBA00022527"/>
    </source>
</evidence>
<dbReference type="Gene3D" id="2.60.120.10">
    <property type="entry name" value="Jelly Rolls"/>
    <property type="match status" value="2"/>
</dbReference>
<evidence type="ECO:0000259" key="11">
    <source>
        <dbReference type="PROSITE" id="PS50003"/>
    </source>
</evidence>
<dbReference type="EMBL" id="LGRX02022557">
    <property type="protein sequence ID" value="KAK3255477.1"/>
    <property type="molecule type" value="Genomic_DNA"/>
</dbReference>
<dbReference type="SUPFAM" id="SSF51206">
    <property type="entry name" value="cAMP-binding domain-like"/>
    <property type="match status" value="2"/>
</dbReference>
<dbReference type="Pfam" id="PF00069">
    <property type="entry name" value="Pkinase"/>
    <property type="match status" value="1"/>
</dbReference>
<dbReference type="InterPro" id="IPR001849">
    <property type="entry name" value="PH_domain"/>
</dbReference>
<evidence type="ECO:0000256" key="9">
    <source>
        <dbReference type="PROSITE-ProRule" id="PRU10141"/>
    </source>
</evidence>
<sequence length="838" mass="92948">MKDSRKSNLAPLPDGIQIIIHEGWLHKKSNRMFRTMQERFFQLVRTNVDGNSTFTLRYFEEFISAEEQKEPLGVAVIQDARCRAEITLGRSGKGEDNDTTNIGRFKFADSRLRFVVESYQANKERHRKFFLCARTVAERDEWVEALENSLQPCEPEPRSSGYDSSQIDSMVTQQAATDRAMSRGLGVIFAVVASVKWRNRAKKRDRLASLQPSSSAGRGRASSFGRKSQAPIIPVDYSKPLLAQEEGDLRKKLGVALESFRCASSHIQAQVMGQVGRVVLKPGQMLTREFCVSDRCYVVAKGKMEIAVTLQPTASRKRSTSSAGMGAMPSRRESRSASQSGGRPVRPSLFGLDVLCTFALLQSDYRCESSYRASRAGYVELWVLERSRYQHALVVGNRARNALCLATISQESALKSVDISNAQLAQVVNAMGQQSFEPGAEIRTRGAAEETYFIVVEGRVELRGTEGSSEPDSTLEPGGCFGHAALSQDKPGPAAAQVTASEKVEVAYISHTDLWELLGDRRWQLQEDQAPRAQALRTVPALQMLTEDETKGVVSHMATRYYKEGDVIARDGEPVDYLFVLEDGLVDLELPSKKGAVASVPKKLAPGTVFGYESLFTEAGKGQTASLLRSRSRARSASRSMLTGTYVGTLTARSEVKCAAVSFGATMETGAGDRKRIAAVILAAWFRFSVMSSRKEEEAPDYSTLSIDALKGAVGHPTVTLGAGSFGRVRLVNTEDGKKFALKCMRKSVIEETRQEGHTVMEKQALEAFQQNRYVVRLYKTFQNPVYVFMLFELLTGGDLYQLMLKQASHRSERAFLLTRRGRTIKRRLQRHPCFTSP</sequence>
<feature type="domain" description="Protein kinase" evidence="12">
    <location>
        <begin position="715"/>
        <end position="838"/>
    </location>
</feature>
<evidence type="ECO:0000256" key="7">
    <source>
        <dbReference type="ARBA" id="ARBA00022842"/>
    </source>
</evidence>
<protein>
    <recommendedName>
        <fullName evidence="8">cGMP-dependent protein kinase</fullName>
    </recommendedName>
</protein>
<dbReference type="Gene3D" id="2.30.29.30">
    <property type="entry name" value="Pleckstrin-homology domain (PH domain)/Phosphotyrosine-binding domain (PTB)"/>
    <property type="match status" value="1"/>
</dbReference>
<reference evidence="14 15" key="1">
    <citation type="journal article" date="2015" name="Genome Biol. Evol.">
        <title>Comparative Genomics of a Bacterivorous Green Alga Reveals Evolutionary Causalities and Consequences of Phago-Mixotrophic Mode of Nutrition.</title>
        <authorList>
            <person name="Burns J.A."/>
            <person name="Paasch A."/>
            <person name="Narechania A."/>
            <person name="Kim E."/>
        </authorList>
    </citation>
    <scope>NUCLEOTIDE SEQUENCE [LARGE SCALE GENOMIC DNA]</scope>
    <source>
        <strain evidence="14 15">PLY_AMNH</strain>
    </source>
</reference>
<keyword evidence="3" id="KW-0808">Transferase</keyword>
<gene>
    <name evidence="14" type="ORF">CYMTET_35340</name>
</gene>
<dbReference type="PANTHER" id="PTHR24353:SF37">
    <property type="entry name" value="CAMP-DEPENDENT PROTEIN KINASE CATALYTIC SUBUNIT PRKX"/>
    <property type="match status" value="1"/>
</dbReference>
<dbReference type="AlphaFoldDB" id="A0AAE0F9D7"/>
<evidence type="ECO:0000313" key="15">
    <source>
        <dbReference type="Proteomes" id="UP001190700"/>
    </source>
</evidence>
<dbReference type="InterPro" id="IPR000595">
    <property type="entry name" value="cNMP-bd_dom"/>
</dbReference>
<feature type="binding site" evidence="9">
    <location>
        <position position="743"/>
    </location>
    <ligand>
        <name>ATP</name>
        <dbReference type="ChEBI" id="CHEBI:30616"/>
    </ligand>
</feature>
<keyword evidence="2" id="KW-0723">Serine/threonine-protein kinase</keyword>
<dbReference type="PANTHER" id="PTHR24353">
    <property type="entry name" value="CYCLIC NUCLEOTIDE-DEPENDENT PROTEIN KINASE"/>
    <property type="match status" value="1"/>
</dbReference>
<evidence type="ECO:0000256" key="6">
    <source>
        <dbReference type="ARBA" id="ARBA00022840"/>
    </source>
</evidence>
<evidence type="ECO:0000256" key="4">
    <source>
        <dbReference type="ARBA" id="ARBA00022741"/>
    </source>
</evidence>